<dbReference type="Gene3D" id="1.10.287.1080">
    <property type="entry name" value="MazG-like"/>
    <property type="match status" value="2"/>
</dbReference>
<gene>
    <name evidence="2" type="primary">mazG</name>
    <name evidence="2" type="ORF">MKI79_03605</name>
</gene>
<dbReference type="EMBL" id="JAKUML010000004">
    <property type="protein sequence ID" value="MCJ8146003.1"/>
    <property type="molecule type" value="Genomic_DNA"/>
</dbReference>
<dbReference type="GO" id="GO:0006950">
    <property type="term" value="P:response to stress"/>
    <property type="evidence" value="ECO:0007669"/>
    <property type="project" value="UniProtKB-ARBA"/>
</dbReference>
<dbReference type="SUPFAM" id="SSF101386">
    <property type="entry name" value="all-alpha NTP pyrophosphatases"/>
    <property type="match status" value="2"/>
</dbReference>
<proteinExistence type="predicted"/>
<dbReference type="EC" id="3.6.1.9" evidence="2"/>
<dbReference type="GO" id="GO:0047429">
    <property type="term" value="F:nucleoside triphosphate diphosphatase activity"/>
    <property type="evidence" value="ECO:0007669"/>
    <property type="project" value="UniProtKB-EC"/>
</dbReference>
<organism evidence="2 3">
    <name type="scientific">Acinetobacter sedimenti</name>
    <dbReference type="NCBI Taxonomy" id="2919922"/>
    <lineage>
        <taxon>Bacteria</taxon>
        <taxon>Pseudomonadati</taxon>
        <taxon>Pseudomonadota</taxon>
        <taxon>Gammaproteobacteria</taxon>
        <taxon>Moraxellales</taxon>
        <taxon>Moraxellaceae</taxon>
        <taxon>Acinetobacter</taxon>
    </lineage>
</organism>
<dbReference type="CDD" id="cd11528">
    <property type="entry name" value="NTP-PPase_MazG_Nterm"/>
    <property type="match status" value="1"/>
</dbReference>
<dbReference type="GO" id="GO:0046047">
    <property type="term" value="P:TTP catabolic process"/>
    <property type="evidence" value="ECO:0007669"/>
    <property type="project" value="TreeGrafter"/>
</dbReference>
<dbReference type="AlphaFoldDB" id="A0A9X2B5V6"/>
<evidence type="ECO:0000259" key="1">
    <source>
        <dbReference type="Pfam" id="PF03819"/>
    </source>
</evidence>
<dbReference type="CDD" id="cd11529">
    <property type="entry name" value="NTP-PPase_MazG_Cterm"/>
    <property type="match status" value="1"/>
</dbReference>
<dbReference type="RefSeq" id="WP_241570702.1">
    <property type="nucleotide sequence ID" value="NZ_JAKUML010000004.1"/>
</dbReference>
<dbReference type="GO" id="GO:0046076">
    <property type="term" value="P:dTTP catabolic process"/>
    <property type="evidence" value="ECO:0007669"/>
    <property type="project" value="TreeGrafter"/>
</dbReference>
<dbReference type="InterPro" id="IPR004518">
    <property type="entry name" value="MazG-like_dom"/>
</dbReference>
<sequence length="255" mass="29627">MQDLLELMQTLRRECPWDQKQTPESLTKYAIEEAYEVDAAVRSGDVEHVKEELGDLLLQVVFQSQMYAEQGAFDFQDVVDTLKEKLIRRHPHVFDPNFQNLDEDGVNQIWQQIKAQEKQQQQKPISRLEKVKVGASIDQAQNIQQYAATLNFDWADVEGAWLKLDEELQELREATKTSDIQHIQEELGDCLFAMINVGRKLDQNCDQALHGTIAKFRNRFAYIEQALAQKDLTPEQCDLVQLDQLWDEAKAHERQ</sequence>
<dbReference type="GO" id="GO:0046081">
    <property type="term" value="P:dUTP catabolic process"/>
    <property type="evidence" value="ECO:0007669"/>
    <property type="project" value="TreeGrafter"/>
</dbReference>
<reference evidence="2" key="1">
    <citation type="submission" date="2022-02" db="EMBL/GenBank/DDBJ databases">
        <title>Acinetobacter A3.8 sp. nov., isolated from Sediment (Zhairuo Island).</title>
        <authorList>
            <person name="Zheng K."/>
        </authorList>
    </citation>
    <scope>NUCLEOTIDE SEQUENCE</scope>
    <source>
        <strain evidence="2">A3.8</strain>
    </source>
</reference>
<dbReference type="PANTHER" id="PTHR30522">
    <property type="entry name" value="NUCLEOSIDE TRIPHOSPHATE PYROPHOSPHOHYDROLASE"/>
    <property type="match status" value="1"/>
</dbReference>
<evidence type="ECO:0000313" key="3">
    <source>
        <dbReference type="Proteomes" id="UP001139701"/>
    </source>
</evidence>
<keyword evidence="2" id="KW-0378">Hydrolase</keyword>
<dbReference type="NCBIfam" id="TIGR00444">
    <property type="entry name" value="mazG"/>
    <property type="match status" value="1"/>
</dbReference>
<feature type="domain" description="NTP pyrophosphohydrolase MazG-like" evidence="1">
    <location>
        <begin position="163"/>
        <end position="219"/>
    </location>
</feature>
<dbReference type="NCBIfam" id="NF007113">
    <property type="entry name" value="PRK09562.1"/>
    <property type="match status" value="1"/>
</dbReference>
<comment type="caution">
    <text evidence="2">The sequence shown here is derived from an EMBL/GenBank/DDBJ whole genome shotgun (WGS) entry which is preliminary data.</text>
</comment>
<name>A0A9X2B5V6_9GAMM</name>
<evidence type="ECO:0000313" key="2">
    <source>
        <dbReference type="EMBL" id="MCJ8146003.1"/>
    </source>
</evidence>
<dbReference type="GO" id="GO:0046061">
    <property type="term" value="P:dATP catabolic process"/>
    <property type="evidence" value="ECO:0007669"/>
    <property type="project" value="TreeGrafter"/>
</dbReference>
<dbReference type="GO" id="GO:0006203">
    <property type="term" value="P:dGTP catabolic process"/>
    <property type="evidence" value="ECO:0007669"/>
    <property type="project" value="TreeGrafter"/>
</dbReference>
<dbReference type="InterPro" id="IPR048015">
    <property type="entry name" value="NTP-PPase_MazG-like_N"/>
</dbReference>
<keyword evidence="3" id="KW-1185">Reference proteome</keyword>
<dbReference type="GO" id="GO:0046052">
    <property type="term" value="P:UTP catabolic process"/>
    <property type="evidence" value="ECO:0007669"/>
    <property type="project" value="TreeGrafter"/>
</dbReference>
<dbReference type="FunFam" id="1.10.287.1080:FF:000001">
    <property type="entry name" value="Nucleoside triphosphate pyrophosphohydrolase"/>
    <property type="match status" value="1"/>
</dbReference>
<accession>A0A9X2B5V6</accession>
<dbReference type="InterPro" id="IPR011551">
    <property type="entry name" value="NTP_PyrPHydrolase_MazG"/>
</dbReference>
<feature type="domain" description="NTP pyrophosphohydrolase MazG-like" evidence="1">
    <location>
        <begin position="21"/>
        <end position="94"/>
    </location>
</feature>
<protein>
    <submittedName>
        <fullName evidence="2">Nucleoside triphosphate pyrophosphohydrolase</fullName>
        <ecNumber evidence="2">3.6.1.9</ecNumber>
    </submittedName>
</protein>
<dbReference type="Proteomes" id="UP001139701">
    <property type="component" value="Unassembled WGS sequence"/>
</dbReference>
<dbReference type="PANTHER" id="PTHR30522:SF0">
    <property type="entry name" value="NUCLEOSIDE TRIPHOSPHATE PYROPHOSPHOHYDROLASE"/>
    <property type="match status" value="1"/>
</dbReference>
<dbReference type="InterPro" id="IPR048011">
    <property type="entry name" value="NTP-PPase_MazG-like_C"/>
</dbReference>
<dbReference type="Pfam" id="PF03819">
    <property type="entry name" value="MazG"/>
    <property type="match status" value="2"/>
</dbReference>